<dbReference type="GO" id="GO:0061817">
    <property type="term" value="P:endoplasmic reticulum-plasma membrane tethering"/>
    <property type="evidence" value="ECO:0007669"/>
    <property type="project" value="TreeGrafter"/>
</dbReference>
<dbReference type="PANTHER" id="PTHR10809">
    <property type="entry name" value="VESICLE-ASSOCIATED MEMBRANE PROTEIN-ASSOCIATED PROTEIN"/>
    <property type="match status" value="1"/>
</dbReference>
<sequence>MSRTAQVLSIEPTSELVFKGPFNDVVTCQMRLTNPTERQVCFKVKTTAPKQYCVRPNSGVLSPGETCNVAVMLQPFDASSNVEMEHTKHKFLIQSVYAPPGNLSLGILLNVLFDDMEQLDFWWGFHLSRAARVFAFWG</sequence>
<dbReference type="Gene3D" id="2.60.40.10">
    <property type="entry name" value="Immunoglobulins"/>
    <property type="match status" value="1"/>
</dbReference>
<dbReference type="EMBL" id="UYWW01001833">
    <property type="protein sequence ID" value="VDM11059.1"/>
    <property type="molecule type" value="Genomic_DNA"/>
</dbReference>
<protein>
    <recommendedName>
        <fullName evidence="6">Major sperm protein</fullName>
    </recommendedName>
</protein>
<keyword evidence="9" id="KW-1185">Reference proteome</keyword>
<dbReference type="GO" id="GO:0033149">
    <property type="term" value="F:FFAT motif binding"/>
    <property type="evidence" value="ECO:0007669"/>
    <property type="project" value="TreeGrafter"/>
</dbReference>
<dbReference type="GO" id="GO:0090158">
    <property type="term" value="P:endoplasmic reticulum membrane organization"/>
    <property type="evidence" value="ECO:0007669"/>
    <property type="project" value="TreeGrafter"/>
</dbReference>
<keyword evidence="5" id="KW-0472">Membrane</keyword>
<keyword evidence="3" id="KW-0812">Transmembrane</keyword>
<dbReference type="InParanoid" id="A0A3P7E538"/>
<dbReference type="AlphaFoldDB" id="A0A3P7E538"/>
<keyword evidence="4" id="KW-1133">Transmembrane helix</keyword>
<evidence type="ECO:0000256" key="4">
    <source>
        <dbReference type="ARBA" id="ARBA00022989"/>
    </source>
</evidence>
<dbReference type="Pfam" id="PF00635">
    <property type="entry name" value="Motile_Sperm"/>
    <property type="match status" value="1"/>
</dbReference>
<organism evidence="8 9">
    <name type="scientific">Wuchereria bancrofti</name>
    <dbReference type="NCBI Taxonomy" id="6293"/>
    <lineage>
        <taxon>Eukaryota</taxon>
        <taxon>Metazoa</taxon>
        <taxon>Ecdysozoa</taxon>
        <taxon>Nematoda</taxon>
        <taxon>Chromadorea</taxon>
        <taxon>Rhabditida</taxon>
        <taxon>Spirurina</taxon>
        <taxon>Spiruromorpha</taxon>
        <taxon>Filarioidea</taxon>
        <taxon>Onchocercidae</taxon>
        <taxon>Wuchereria</taxon>
    </lineage>
</organism>
<keyword evidence="6" id="KW-0206">Cytoskeleton</keyword>
<dbReference type="InterPro" id="IPR008962">
    <property type="entry name" value="PapD-like_sf"/>
</dbReference>
<dbReference type="InterPro" id="IPR013783">
    <property type="entry name" value="Ig-like_fold"/>
</dbReference>
<dbReference type="InterPro" id="IPR016763">
    <property type="entry name" value="VAP"/>
</dbReference>
<evidence type="ECO:0000256" key="6">
    <source>
        <dbReference type="RuleBase" id="RU003425"/>
    </source>
</evidence>
<evidence type="ECO:0000313" key="9">
    <source>
        <dbReference type="Proteomes" id="UP000270924"/>
    </source>
</evidence>
<evidence type="ECO:0000256" key="1">
    <source>
        <dbReference type="ARBA" id="ARBA00004211"/>
    </source>
</evidence>
<keyword evidence="6" id="KW-0963">Cytoplasm</keyword>
<evidence type="ECO:0000256" key="3">
    <source>
        <dbReference type="ARBA" id="ARBA00022692"/>
    </source>
</evidence>
<dbReference type="PANTHER" id="PTHR10809:SF6">
    <property type="entry name" value="AT11025P-RELATED"/>
    <property type="match status" value="1"/>
</dbReference>
<accession>A0A3P7E538</accession>
<comment type="similarity">
    <text evidence="2">Belongs to the VAMP-associated protein (VAP) (TC 9.B.17) family.</text>
</comment>
<feature type="domain" description="MSP" evidence="7">
    <location>
        <begin position="7"/>
        <end position="138"/>
    </location>
</feature>
<evidence type="ECO:0000313" key="8">
    <source>
        <dbReference type="EMBL" id="VDM11059.1"/>
    </source>
</evidence>
<dbReference type="SUPFAM" id="SSF49354">
    <property type="entry name" value="PapD-like"/>
    <property type="match status" value="1"/>
</dbReference>
<evidence type="ECO:0000256" key="5">
    <source>
        <dbReference type="ARBA" id="ARBA00023136"/>
    </source>
</evidence>
<evidence type="ECO:0000259" key="7">
    <source>
        <dbReference type="PROSITE" id="PS50202"/>
    </source>
</evidence>
<reference evidence="8 9" key="1">
    <citation type="submission" date="2018-11" db="EMBL/GenBank/DDBJ databases">
        <authorList>
            <consortium name="Pathogen Informatics"/>
        </authorList>
    </citation>
    <scope>NUCLEOTIDE SEQUENCE [LARGE SCALE GENOMIC DNA]</scope>
</reference>
<dbReference type="GO" id="GO:0005886">
    <property type="term" value="C:plasma membrane"/>
    <property type="evidence" value="ECO:0007669"/>
    <property type="project" value="TreeGrafter"/>
</dbReference>
<dbReference type="OrthoDB" id="264603at2759"/>
<dbReference type="GO" id="GO:0005789">
    <property type="term" value="C:endoplasmic reticulum membrane"/>
    <property type="evidence" value="ECO:0007669"/>
    <property type="project" value="InterPro"/>
</dbReference>
<dbReference type="Proteomes" id="UP000270924">
    <property type="component" value="Unassembled WGS sequence"/>
</dbReference>
<dbReference type="InterPro" id="IPR000535">
    <property type="entry name" value="MSP_dom"/>
</dbReference>
<proteinExistence type="inferred from homology"/>
<name>A0A3P7E538_WUCBA</name>
<comment type="function">
    <text evidence="6">Central component in molecular interactions underlying sperm crawling. Forms an extensive filament system that extends from sperm villipoda, along the leading edge of the pseudopod.</text>
</comment>
<comment type="subcellular location">
    <subcellularLocation>
        <location evidence="1">Membrane</location>
        <topology evidence="1">Single-pass type IV membrane protein</topology>
    </subcellularLocation>
</comment>
<dbReference type="OMA" id="MEQLDFW"/>
<gene>
    <name evidence="8" type="ORF">WBA_LOCUS4445</name>
</gene>
<dbReference type="PROSITE" id="PS50202">
    <property type="entry name" value="MSP"/>
    <property type="match status" value="1"/>
</dbReference>
<evidence type="ECO:0000256" key="2">
    <source>
        <dbReference type="ARBA" id="ARBA00008932"/>
    </source>
</evidence>